<protein>
    <submittedName>
        <fullName evidence="1">Uncharacterized protein</fullName>
    </submittedName>
</protein>
<sequence length="107" mass="12440">MNPVGKVWTIAVSIGTVEAMKDQAGFCRWNYPLRILHQHAENRAIQFLYWTQRLLFNTCSPTSRSSWLSSSDEFLDTTARGEKVRRSQDSMRRVLELSCWGPNTVRF</sequence>
<dbReference type="AlphaFoldDB" id="A0A218X924"/>
<dbReference type="Proteomes" id="UP000233551">
    <property type="component" value="Unassembled WGS sequence"/>
</dbReference>
<organism evidence="1 3">
    <name type="scientific">Punica granatum</name>
    <name type="common">Pomegranate</name>
    <dbReference type="NCBI Taxonomy" id="22663"/>
    <lineage>
        <taxon>Eukaryota</taxon>
        <taxon>Viridiplantae</taxon>
        <taxon>Streptophyta</taxon>
        <taxon>Embryophyta</taxon>
        <taxon>Tracheophyta</taxon>
        <taxon>Spermatophyta</taxon>
        <taxon>Magnoliopsida</taxon>
        <taxon>eudicotyledons</taxon>
        <taxon>Gunneridae</taxon>
        <taxon>Pentapetalae</taxon>
        <taxon>rosids</taxon>
        <taxon>malvids</taxon>
        <taxon>Myrtales</taxon>
        <taxon>Lythraceae</taxon>
        <taxon>Punica</taxon>
    </lineage>
</organism>
<dbReference type="InterPro" id="IPR022251">
    <property type="entry name" value="DUF3774_wound-induced"/>
</dbReference>
<accession>A0A218X924</accession>
<evidence type="ECO:0000313" key="3">
    <source>
        <dbReference type="Proteomes" id="UP000197138"/>
    </source>
</evidence>
<keyword evidence="4" id="KW-1185">Reference proteome</keyword>
<dbReference type="PANTHER" id="PTHR33090">
    <property type="entry name" value="DUF3774 DOMAIN PROTEIN-RELATED"/>
    <property type="match status" value="1"/>
</dbReference>
<dbReference type="Proteomes" id="UP000197138">
    <property type="component" value="Unassembled WGS sequence"/>
</dbReference>
<dbReference type="EMBL" id="PGOL01002041">
    <property type="protein sequence ID" value="PKI51148.1"/>
    <property type="molecule type" value="Genomic_DNA"/>
</dbReference>
<dbReference type="STRING" id="22663.A0A218X924"/>
<evidence type="ECO:0000313" key="2">
    <source>
        <dbReference type="EMBL" id="PKI51148.1"/>
    </source>
</evidence>
<dbReference type="EMBL" id="MTKT01002214">
    <property type="protein sequence ID" value="OWM81209.1"/>
    <property type="molecule type" value="Genomic_DNA"/>
</dbReference>
<dbReference type="Pfam" id="PF12609">
    <property type="entry name" value="DUF3774"/>
    <property type="match status" value="1"/>
</dbReference>
<gene>
    <name evidence="1" type="ORF">CDL15_Pgr007240</name>
    <name evidence="2" type="ORF">CRG98_028435</name>
</gene>
<evidence type="ECO:0000313" key="4">
    <source>
        <dbReference type="Proteomes" id="UP000233551"/>
    </source>
</evidence>
<proteinExistence type="predicted"/>
<reference evidence="3" key="1">
    <citation type="journal article" date="2017" name="Plant J.">
        <title>The pomegranate (Punica granatum L.) genome and the genomics of punicalagin biosynthesis.</title>
        <authorList>
            <person name="Qin G."/>
            <person name="Xu C."/>
            <person name="Ming R."/>
            <person name="Tang H."/>
            <person name="Guyot R."/>
            <person name="Kramer E.M."/>
            <person name="Hu Y."/>
            <person name="Yi X."/>
            <person name="Qi Y."/>
            <person name="Xu X."/>
            <person name="Gao Z."/>
            <person name="Pan H."/>
            <person name="Jian J."/>
            <person name="Tian Y."/>
            <person name="Yue Z."/>
            <person name="Xu Y."/>
        </authorList>
    </citation>
    <scope>NUCLEOTIDE SEQUENCE [LARGE SCALE GENOMIC DNA]</scope>
    <source>
        <strain evidence="3">cv. Dabenzi</strain>
    </source>
</reference>
<reference evidence="1" key="2">
    <citation type="submission" date="2017-06" db="EMBL/GenBank/DDBJ databases">
        <title>The pomegranate genome and the genomics of punicalagin biosynthesis.</title>
        <authorList>
            <person name="Xu C."/>
        </authorList>
    </citation>
    <scope>NUCLEOTIDE SEQUENCE [LARGE SCALE GENOMIC DNA]</scope>
    <source>
        <tissue evidence="1">Fresh leaf</tissue>
    </source>
</reference>
<name>A0A218X924_PUNGR</name>
<comment type="caution">
    <text evidence="1">The sequence shown here is derived from an EMBL/GenBank/DDBJ whole genome shotgun (WGS) entry which is preliminary data.</text>
</comment>
<evidence type="ECO:0000313" key="1">
    <source>
        <dbReference type="EMBL" id="OWM81209.1"/>
    </source>
</evidence>
<reference evidence="2 4" key="3">
    <citation type="submission" date="2017-11" db="EMBL/GenBank/DDBJ databases">
        <title>De-novo sequencing of pomegranate (Punica granatum L.) genome.</title>
        <authorList>
            <person name="Akparov Z."/>
            <person name="Amiraslanov A."/>
            <person name="Hajiyeva S."/>
            <person name="Abbasov M."/>
            <person name="Kaur K."/>
            <person name="Hamwieh A."/>
            <person name="Solovyev V."/>
            <person name="Salamov A."/>
            <person name="Braich B."/>
            <person name="Kosarev P."/>
            <person name="Mahmoud A."/>
            <person name="Hajiyev E."/>
            <person name="Babayeva S."/>
            <person name="Izzatullayeva V."/>
            <person name="Mammadov A."/>
            <person name="Mammadov A."/>
            <person name="Sharifova S."/>
            <person name="Ojaghi J."/>
            <person name="Eynullazada K."/>
            <person name="Bayramov B."/>
            <person name="Abdulazimova A."/>
            <person name="Shahmuradov I."/>
        </authorList>
    </citation>
    <scope>NUCLEOTIDE SEQUENCE [LARGE SCALE GENOMIC DNA]</scope>
    <source>
        <strain evidence="2">AG2017</strain>
        <strain evidence="4">cv. AG2017</strain>
        <tissue evidence="2">Leaf</tissue>
    </source>
</reference>